<keyword evidence="1 6" id="KW-0645">Protease</keyword>
<comment type="similarity">
    <text evidence="6">Belongs to the peptidase M48 family.</text>
</comment>
<keyword evidence="5 6" id="KW-0482">Metalloprotease</keyword>
<dbReference type="InterPro" id="IPR051156">
    <property type="entry name" value="Mito/Outer_Membr_Metalloprot"/>
</dbReference>
<dbReference type="OrthoDB" id="7464992at2759"/>
<reference evidence="9 10" key="1">
    <citation type="submission" date="2019-01" db="EMBL/GenBank/DDBJ databases">
        <authorList>
            <person name="Ferrante I. M."/>
        </authorList>
    </citation>
    <scope>NUCLEOTIDE SEQUENCE [LARGE SCALE GENOMIC DNA]</scope>
    <source>
        <strain evidence="9 10">B856</strain>
    </source>
</reference>
<name>A0A448Z9J0_9STRA</name>
<proteinExistence type="inferred from homology"/>
<dbReference type="InterPro" id="IPR001915">
    <property type="entry name" value="Peptidase_M48"/>
</dbReference>
<evidence type="ECO:0000313" key="10">
    <source>
        <dbReference type="Proteomes" id="UP000291116"/>
    </source>
</evidence>
<dbReference type="Pfam" id="PF01435">
    <property type="entry name" value="Peptidase_M48"/>
    <property type="match status" value="1"/>
</dbReference>
<dbReference type="EMBL" id="CAACVS010000182">
    <property type="protein sequence ID" value="VEU38723.1"/>
    <property type="molecule type" value="Genomic_DNA"/>
</dbReference>
<sequence length="237" mass="27055">MKDDVYIKERMLERLLNEDPEVKKWITALEHIEGASLQGIENWSYVLISSPIPNAFVTEMLPQKIFVTTGLFDQYVKNDDELAMILGHEVSHLILGHMSASSFYESVVRGAEILILMLDPTEGLLSLGLASFLSNSREAVVASFSRAHEREADELGCRIAAMACYDTKRGIEVLRKMQEREHNSGTASQHNLKSSHPPSKERYDDLQALVETQNFSEYSYCNTLRRRINRALQRKEY</sequence>
<dbReference type="CDD" id="cd07331">
    <property type="entry name" value="M48C_Oma1_like"/>
    <property type="match status" value="1"/>
</dbReference>
<evidence type="ECO:0000256" key="2">
    <source>
        <dbReference type="ARBA" id="ARBA00022723"/>
    </source>
</evidence>
<evidence type="ECO:0000256" key="7">
    <source>
        <dbReference type="SAM" id="MobiDB-lite"/>
    </source>
</evidence>
<comment type="cofactor">
    <cofactor evidence="6">
        <name>Zn(2+)</name>
        <dbReference type="ChEBI" id="CHEBI:29105"/>
    </cofactor>
    <text evidence="6">Binds 1 zinc ion per subunit.</text>
</comment>
<dbReference type="PANTHER" id="PTHR22726">
    <property type="entry name" value="METALLOENDOPEPTIDASE OMA1"/>
    <property type="match status" value="1"/>
</dbReference>
<keyword evidence="3 6" id="KW-0378">Hydrolase</keyword>
<feature type="domain" description="Peptidase M48" evidence="8">
    <location>
        <begin position="33"/>
        <end position="208"/>
    </location>
</feature>
<organism evidence="9 10">
    <name type="scientific">Pseudo-nitzschia multistriata</name>
    <dbReference type="NCBI Taxonomy" id="183589"/>
    <lineage>
        <taxon>Eukaryota</taxon>
        <taxon>Sar</taxon>
        <taxon>Stramenopiles</taxon>
        <taxon>Ochrophyta</taxon>
        <taxon>Bacillariophyta</taxon>
        <taxon>Bacillariophyceae</taxon>
        <taxon>Bacillariophycidae</taxon>
        <taxon>Bacillariales</taxon>
        <taxon>Bacillariaceae</taxon>
        <taxon>Pseudo-nitzschia</taxon>
    </lineage>
</organism>
<dbReference type="AlphaFoldDB" id="A0A448Z9J0"/>
<evidence type="ECO:0000256" key="1">
    <source>
        <dbReference type="ARBA" id="ARBA00022670"/>
    </source>
</evidence>
<protein>
    <recommendedName>
        <fullName evidence="8">Peptidase M48 domain-containing protein</fullName>
    </recommendedName>
</protein>
<evidence type="ECO:0000256" key="3">
    <source>
        <dbReference type="ARBA" id="ARBA00022801"/>
    </source>
</evidence>
<dbReference type="Proteomes" id="UP000291116">
    <property type="component" value="Unassembled WGS sequence"/>
</dbReference>
<feature type="compositionally biased region" description="Polar residues" evidence="7">
    <location>
        <begin position="184"/>
        <end position="197"/>
    </location>
</feature>
<gene>
    <name evidence="9" type="ORF">PSNMU_V1.4_AUG-EV-PASAV3_0054980</name>
</gene>
<dbReference type="GO" id="GO:0051603">
    <property type="term" value="P:proteolysis involved in protein catabolic process"/>
    <property type="evidence" value="ECO:0007669"/>
    <property type="project" value="TreeGrafter"/>
</dbReference>
<dbReference type="GO" id="GO:0016020">
    <property type="term" value="C:membrane"/>
    <property type="evidence" value="ECO:0007669"/>
    <property type="project" value="TreeGrafter"/>
</dbReference>
<dbReference type="PANTHER" id="PTHR22726:SF1">
    <property type="entry name" value="METALLOENDOPEPTIDASE OMA1, MITOCHONDRIAL"/>
    <property type="match status" value="1"/>
</dbReference>
<evidence type="ECO:0000256" key="6">
    <source>
        <dbReference type="RuleBase" id="RU003983"/>
    </source>
</evidence>
<feature type="region of interest" description="Disordered" evidence="7">
    <location>
        <begin position="180"/>
        <end position="201"/>
    </location>
</feature>
<evidence type="ECO:0000313" key="9">
    <source>
        <dbReference type="EMBL" id="VEU38723.1"/>
    </source>
</evidence>
<dbReference type="Gene3D" id="3.30.2010.10">
    <property type="entry name" value="Metalloproteases ('zincins'), catalytic domain"/>
    <property type="match status" value="1"/>
</dbReference>
<evidence type="ECO:0000259" key="8">
    <source>
        <dbReference type="Pfam" id="PF01435"/>
    </source>
</evidence>
<dbReference type="GO" id="GO:0004222">
    <property type="term" value="F:metalloendopeptidase activity"/>
    <property type="evidence" value="ECO:0007669"/>
    <property type="project" value="InterPro"/>
</dbReference>
<dbReference type="GO" id="GO:0046872">
    <property type="term" value="F:metal ion binding"/>
    <property type="evidence" value="ECO:0007669"/>
    <property type="project" value="UniProtKB-KW"/>
</dbReference>
<keyword evidence="4 6" id="KW-0862">Zinc</keyword>
<keyword evidence="10" id="KW-1185">Reference proteome</keyword>
<accession>A0A448Z9J0</accession>
<evidence type="ECO:0000256" key="5">
    <source>
        <dbReference type="ARBA" id="ARBA00023049"/>
    </source>
</evidence>
<evidence type="ECO:0000256" key="4">
    <source>
        <dbReference type="ARBA" id="ARBA00022833"/>
    </source>
</evidence>
<keyword evidence="2" id="KW-0479">Metal-binding</keyword>